<sequence>MIKKQCDKCDKVIEGYTESQVDYMMAQHNLSKHPEKQNAN</sequence>
<evidence type="ECO:0000313" key="1">
    <source>
        <dbReference type="EMBL" id="KKN56680.1"/>
    </source>
</evidence>
<reference evidence="1" key="1">
    <citation type="journal article" date="2015" name="Nature">
        <title>Complex archaea that bridge the gap between prokaryotes and eukaryotes.</title>
        <authorList>
            <person name="Spang A."/>
            <person name="Saw J.H."/>
            <person name="Jorgensen S.L."/>
            <person name="Zaremba-Niedzwiedzka K."/>
            <person name="Martijn J."/>
            <person name="Lind A.E."/>
            <person name="van Eijk R."/>
            <person name="Schleper C."/>
            <person name="Guy L."/>
            <person name="Ettema T.J."/>
        </authorList>
    </citation>
    <scope>NUCLEOTIDE SEQUENCE</scope>
</reference>
<proteinExistence type="predicted"/>
<dbReference type="AlphaFoldDB" id="A0A0F9RJI3"/>
<dbReference type="EMBL" id="LAZR01000835">
    <property type="protein sequence ID" value="KKN56680.1"/>
    <property type="molecule type" value="Genomic_DNA"/>
</dbReference>
<accession>A0A0F9RJI3</accession>
<gene>
    <name evidence="1" type="ORF">LCGC14_0569970</name>
</gene>
<name>A0A0F9RJI3_9ZZZZ</name>
<organism evidence="1">
    <name type="scientific">marine sediment metagenome</name>
    <dbReference type="NCBI Taxonomy" id="412755"/>
    <lineage>
        <taxon>unclassified sequences</taxon>
        <taxon>metagenomes</taxon>
        <taxon>ecological metagenomes</taxon>
    </lineage>
</organism>
<protein>
    <submittedName>
        <fullName evidence="1">Uncharacterized protein</fullName>
    </submittedName>
</protein>
<comment type="caution">
    <text evidence="1">The sequence shown here is derived from an EMBL/GenBank/DDBJ whole genome shotgun (WGS) entry which is preliminary data.</text>
</comment>